<keyword evidence="1" id="KW-0560">Oxidoreductase</keyword>
<evidence type="ECO:0000256" key="1">
    <source>
        <dbReference type="ARBA" id="ARBA00023002"/>
    </source>
</evidence>
<dbReference type="GO" id="GO:0005737">
    <property type="term" value="C:cytoplasm"/>
    <property type="evidence" value="ECO:0007669"/>
    <property type="project" value="TreeGrafter"/>
</dbReference>
<dbReference type="Gene3D" id="3.50.50.60">
    <property type="entry name" value="FAD/NAD(P)-binding domain"/>
    <property type="match status" value="1"/>
</dbReference>
<dbReference type="OrthoDB" id="9815989at2"/>
<protein>
    <submittedName>
        <fullName evidence="3">FAD-dependent oxidoreductase</fullName>
    </submittedName>
</protein>
<sequence length="397" mass="42872">MEQYDVLIIGGGLVGCASAYHLAQRGASVLLAEKGDINRQASGQNAGSLHFQLEHRLIEHGDALAEQFSRIIPLNRLAAELWADLETELEAPLEVVMKGGLMAALTDTEVTLLKKKHALEQKNGMDTQLLTGEDARRKAPYLCNKVLAAAYFPGEGHANPRLVTPAYARAARKKGASIRKSCEVISLYHHKDRWIATLQTEEGRTQVSAGKILNAAGAWAASSALLAHIHLPVFPVPLMMNVTEAAPAFLPHLVQRASAKLSMKQVADGNILIGGGWSSRFQMTNGRPDFDKRPALIEQNVIRNLALAAELVPDMTRHHLLRCWTGVVGVTADQLPLLGEVPGFPGYYIAAGGSGFTLGPVYARLMGELMTTGATAYDISLFSPARFDHINGFMKGG</sequence>
<reference evidence="3 4" key="1">
    <citation type="submission" date="2017-10" db="EMBL/GenBank/DDBJ databases">
        <title>Frigbacter circumglobatus gen. nov. sp. nov., isolated from sediment cultured in situ.</title>
        <authorList>
            <person name="Zhao Z."/>
        </authorList>
    </citation>
    <scope>NUCLEOTIDE SEQUENCE [LARGE SCALE GENOMIC DNA]</scope>
    <source>
        <strain evidence="3 4">ZYL</strain>
    </source>
</reference>
<gene>
    <name evidence="3" type="ORF">CRD36_12510</name>
</gene>
<keyword evidence="4" id="KW-1185">Reference proteome</keyword>
<dbReference type="PANTHER" id="PTHR13847">
    <property type="entry name" value="SARCOSINE DEHYDROGENASE-RELATED"/>
    <property type="match status" value="1"/>
</dbReference>
<dbReference type="RefSeq" id="WP_099473733.1">
    <property type="nucleotide sequence ID" value="NZ_CP041025.1"/>
</dbReference>
<evidence type="ECO:0000313" key="4">
    <source>
        <dbReference type="Proteomes" id="UP000229730"/>
    </source>
</evidence>
<dbReference type="InParanoid" id="A0A2G4YQQ2"/>
<accession>A0A2G4YQQ2</accession>
<dbReference type="PANTHER" id="PTHR13847:SF287">
    <property type="entry name" value="FAD-DEPENDENT OXIDOREDUCTASE DOMAIN-CONTAINING PROTEIN 1"/>
    <property type="match status" value="1"/>
</dbReference>
<proteinExistence type="predicted"/>
<organism evidence="3 4">
    <name type="scientific">Paremcibacter congregatus</name>
    <dbReference type="NCBI Taxonomy" id="2043170"/>
    <lineage>
        <taxon>Bacteria</taxon>
        <taxon>Pseudomonadati</taxon>
        <taxon>Pseudomonadota</taxon>
        <taxon>Alphaproteobacteria</taxon>
        <taxon>Emcibacterales</taxon>
        <taxon>Emcibacteraceae</taxon>
        <taxon>Paremcibacter</taxon>
    </lineage>
</organism>
<dbReference type="GO" id="GO:0016491">
    <property type="term" value="F:oxidoreductase activity"/>
    <property type="evidence" value="ECO:0007669"/>
    <property type="project" value="UniProtKB-KW"/>
</dbReference>
<evidence type="ECO:0000313" key="3">
    <source>
        <dbReference type="EMBL" id="PHZ84617.1"/>
    </source>
</evidence>
<dbReference type="AlphaFoldDB" id="A0A2G4YQQ2"/>
<dbReference type="InterPro" id="IPR036188">
    <property type="entry name" value="FAD/NAD-bd_sf"/>
</dbReference>
<evidence type="ECO:0000259" key="2">
    <source>
        <dbReference type="Pfam" id="PF01266"/>
    </source>
</evidence>
<dbReference type="Proteomes" id="UP000229730">
    <property type="component" value="Unassembled WGS sequence"/>
</dbReference>
<dbReference type="Gene3D" id="3.30.9.10">
    <property type="entry name" value="D-Amino Acid Oxidase, subunit A, domain 2"/>
    <property type="match status" value="1"/>
</dbReference>
<comment type="caution">
    <text evidence="3">The sequence shown here is derived from an EMBL/GenBank/DDBJ whole genome shotgun (WGS) entry which is preliminary data.</text>
</comment>
<dbReference type="Pfam" id="PF01266">
    <property type="entry name" value="DAO"/>
    <property type="match status" value="1"/>
</dbReference>
<dbReference type="SUPFAM" id="SSF51905">
    <property type="entry name" value="FAD/NAD(P)-binding domain"/>
    <property type="match status" value="1"/>
</dbReference>
<dbReference type="InterPro" id="IPR006076">
    <property type="entry name" value="FAD-dep_OxRdtase"/>
</dbReference>
<name>A0A2G4YQQ2_9PROT</name>
<dbReference type="EMBL" id="PDEM01000024">
    <property type="protein sequence ID" value="PHZ84617.1"/>
    <property type="molecule type" value="Genomic_DNA"/>
</dbReference>
<feature type="domain" description="FAD dependent oxidoreductase" evidence="2">
    <location>
        <begin position="5"/>
        <end position="369"/>
    </location>
</feature>